<proteinExistence type="inferred from homology"/>
<sequence length="319" mass="35915">MEPVEFREIAMILAVGEELSFTRAAEKNYISQPALSKIVRKVEKNLGAAIFDRGSSPLRITPEGQRFIEYFRRLEQVRHELEKYCESLRRQKKADLVIGAPSFFCTYVLPPLVASFQMEHPDFSAKLIETNDAELRELLRAGVLDLGLTVEENMPADLQSFALKSESIVLAAPRANPINARLRDFALDESDFHGGLVNEDAPCVSIGVFAGERFLFLKPGNDIRARGLKICHDAGFEPQIVMELDQLLTAYRLAEAGLGVAFIRASIPCYAGFSPDLCLYRLDHSDTQRQIRVVFNERTLANERQKSFVAYLKSCPEVR</sequence>
<gene>
    <name evidence="6" type="ORF">FYJ74_04175</name>
</gene>
<dbReference type="PROSITE" id="PS50931">
    <property type="entry name" value="HTH_LYSR"/>
    <property type="match status" value="1"/>
</dbReference>
<feature type="domain" description="HTH lysR-type" evidence="5">
    <location>
        <begin position="4"/>
        <end position="61"/>
    </location>
</feature>
<dbReference type="GO" id="GO:0003700">
    <property type="term" value="F:DNA-binding transcription factor activity"/>
    <property type="evidence" value="ECO:0007669"/>
    <property type="project" value="InterPro"/>
</dbReference>
<keyword evidence="3" id="KW-0238">DNA-binding</keyword>
<dbReference type="InterPro" id="IPR005119">
    <property type="entry name" value="LysR_subst-bd"/>
</dbReference>
<comment type="similarity">
    <text evidence="1">Belongs to the LysR transcriptional regulatory family.</text>
</comment>
<keyword evidence="7" id="KW-1185">Reference proteome</keyword>
<evidence type="ECO:0000256" key="1">
    <source>
        <dbReference type="ARBA" id="ARBA00009437"/>
    </source>
</evidence>
<organism evidence="6 7">
    <name type="scientific">Pyramidobacter porci</name>
    <dbReference type="NCBI Taxonomy" id="2605789"/>
    <lineage>
        <taxon>Bacteria</taxon>
        <taxon>Thermotogati</taxon>
        <taxon>Synergistota</taxon>
        <taxon>Synergistia</taxon>
        <taxon>Synergistales</taxon>
        <taxon>Dethiosulfovibrionaceae</taxon>
        <taxon>Pyramidobacter</taxon>
    </lineage>
</organism>
<keyword evidence="2" id="KW-0805">Transcription regulation</keyword>
<protein>
    <submittedName>
        <fullName evidence="6">LysR family transcriptional regulator</fullName>
    </submittedName>
</protein>
<keyword evidence="4" id="KW-0804">Transcription</keyword>
<evidence type="ECO:0000256" key="4">
    <source>
        <dbReference type="ARBA" id="ARBA00023163"/>
    </source>
</evidence>
<dbReference type="InterPro" id="IPR036390">
    <property type="entry name" value="WH_DNA-bd_sf"/>
</dbReference>
<dbReference type="PANTHER" id="PTHR30346:SF28">
    <property type="entry name" value="HTH-TYPE TRANSCRIPTIONAL REGULATOR CYNR"/>
    <property type="match status" value="1"/>
</dbReference>
<dbReference type="Gene3D" id="3.40.190.290">
    <property type="match status" value="1"/>
</dbReference>
<dbReference type="EMBL" id="VUNH01000003">
    <property type="protein sequence ID" value="MST55237.1"/>
    <property type="molecule type" value="Genomic_DNA"/>
</dbReference>
<accession>A0A6L5YCF9</accession>
<dbReference type="Proteomes" id="UP000473699">
    <property type="component" value="Unassembled WGS sequence"/>
</dbReference>
<evidence type="ECO:0000256" key="3">
    <source>
        <dbReference type="ARBA" id="ARBA00023125"/>
    </source>
</evidence>
<dbReference type="GO" id="GO:0032993">
    <property type="term" value="C:protein-DNA complex"/>
    <property type="evidence" value="ECO:0007669"/>
    <property type="project" value="TreeGrafter"/>
</dbReference>
<dbReference type="PRINTS" id="PR00039">
    <property type="entry name" value="HTHLYSR"/>
</dbReference>
<dbReference type="InterPro" id="IPR036388">
    <property type="entry name" value="WH-like_DNA-bd_sf"/>
</dbReference>
<dbReference type="SUPFAM" id="SSF46785">
    <property type="entry name" value="Winged helix' DNA-binding domain"/>
    <property type="match status" value="1"/>
</dbReference>
<dbReference type="Gene3D" id="1.10.10.10">
    <property type="entry name" value="Winged helix-like DNA-binding domain superfamily/Winged helix DNA-binding domain"/>
    <property type="match status" value="1"/>
</dbReference>
<dbReference type="GO" id="GO:0003677">
    <property type="term" value="F:DNA binding"/>
    <property type="evidence" value="ECO:0007669"/>
    <property type="project" value="UniProtKB-KW"/>
</dbReference>
<dbReference type="SUPFAM" id="SSF53850">
    <property type="entry name" value="Periplasmic binding protein-like II"/>
    <property type="match status" value="1"/>
</dbReference>
<dbReference type="InterPro" id="IPR000847">
    <property type="entry name" value="LysR_HTH_N"/>
</dbReference>
<evidence type="ECO:0000313" key="7">
    <source>
        <dbReference type="Proteomes" id="UP000473699"/>
    </source>
</evidence>
<dbReference type="AlphaFoldDB" id="A0A6L5YCF9"/>
<dbReference type="Pfam" id="PF00126">
    <property type="entry name" value="HTH_1"/>
    <property type="match status" value="1"/>
</dbReference>
<evidence type="ECO:0000256" key="2">
    <source>
        <dbReference type="ARBA" id="ARBA00023015"/>
    </source>
</evidence>
<comment type="caution">
    <text evidence="6">The sequence shown here is derived from an EMBL/GenBank/DDBJ whole genome shotgun (WGS) entry which is preliminary data.</text>
</comment>
<reference evidence="6 7" key="1">
    <citation type="submission" date="2019-08" db="EMBL/GenBank/DDBJ databases">
        <title>In-depth cultivation of the pig gut microbiome towards novel bacterial diversity and tailored functional studies.</title>
        <authorList>
            <person name="Wylensek D."/>
            <person name="Hitch T.C.A."/>
            <person name="Clavel T."/>
        </authorList>
    </citation>
    <scope>NUCLEOTIDE SEQUENCE [LARGE SCALE GENOMIC DNA]</scope>
    <source>
        <strain evidence="6 7">SM-530-WT-4B</strain>
    </source>
</reference>
<dbReference type="RefSeq" id="WP_154528333.1">
    <property type="nucleotide sequence ID" value="NZ_JAXDZJ010000003.1"/>
</dbReference>
<name>A0A6L5YCF9_9BACT</name>
<dbReference type="Pfam" id="PF03466">
    <property type="entry name" value="LysR_substrate"/>
    <property type="match status" value="2"/>
</dbReference>
<evidence type="ECO:0000259" key="5">
    <source>
        <dbReference type="PROSITE" id="PS50931"/>
    </source>
</evidence>
<evidence type="ECO:0000313" key="6">
    <source>
        <dbReference type="EMBL" id="MST55237.1"/>
    </source>
</evidence>
<dbReference type="PANTHER" id="PTHR30346">
    <property type="entry name" value="TRANSCRIPTIONAL DUAL REGULATOR HCAR-RELATED"/>
    <property type="match status" value="1"/>
</dbReference>
<dbReference type="CDD" id="cd05466">
    <property type="entry name" value="PBP2_LTTR_substrate"/>
    <property type="match status" value="1"/>
</dbReference>